<dbReference type="EMBL" id="JABXWT010000001">
    <property type="protein sequence ID" value="NVO54507.1"/>
    <property type="molecule type" value="Genomic_DNA"/>
</dbReference>
<dbReference type="InterPro" id="IPR035437">
    <property type="entry name" value="SNase_OB-fold_sf"/>
</dbReference>
<feature type="domain" description="TNase-like" evidence="2">
    <location>
        <begin position="27"/>
        <end position="143"/>
    </location>
</feature>
<feature type="chain" id="PRO_5047505369" evidence="1">
    <location>
        <begin position="19"/>
        <end position="215"/>
    </location>
</feature>
<dbReference type="Gene3D" id="2.40.50.90">
    <property type="match status" value="1"/>
</dbReference>
<evidence type="ECO:0000256" key="1">
    <source>
        <dbReference type="SAM" id="SignalP"/>
    </source>
</evidence>
<keyword evidence="1" id="KW-0732">Signal</keyword>
<organism evidence="3 4">
    <name type="scientific">Ruegeria haliotis</name>
    <dbReference type="NCBI Taxonomy" id="2747601"/>
    <lineage>
        <taxon>Bacteria</taxon>
        <taxon>Pseudomonadati</taxon>
        <taxon>Pseudomonadota</taxon>
        <taxon>Alphaproteobacteria</taxon>
        <taxon>Rhodobacterales</taxon>
        <taxon>Roseobacteraceae</taxon>
        <taxon>Ruegeria</taxon>
    </lineage>
</organism>
<accession>A0ABX2PK61</accession>
<dbReference type="PANTHER" id="PTHR12302">
    <property type="entry name" value="EBNA2 BINDING PROTEIN P100"/>
    <property type="match status" value="1"/>
</dbReference>
<feature type="signal peptide" evidence="1">
    <location>
        <begin position="1"/>
        <end position="18"/>
    </location>
</feature>
<protein>
    <submittedName>
        <fullName evidence="3">Thermonuclease family protein</fullName>
    </submittedName>
</protein>
<dbReference type="Pfam" id="PF00565">
    <property type="entry name" value="SNase"/>
    <property type="match status" value="1"/>
</dbReference>
<evidence type="ECO:0000313" key="3">
    <source>
        <dbReference type="EMBL" id="NVO54507.1"/>
    </source>
</evidence>
<dbReference type="SMART" id="SM00318">
    <property type="entry name" value="SNc"/>
    <property type="match status" value="1"/>
</dbReference>
<dbReference type="InterPro" id="IPR016071">
    <property type="entry name" value="Staphylococal_nuclease_OB-fold"/>
</dbReference>
<comment type="caution">
    <text evidence="3">The sequence shown here is derived from an EMBL/GenBank/DDBJ whole genome shotgun (WGS) entry which is preliminary data.</text>
</comment>
<reference evidence="3 4" key="1">
    <citation type="submission" date="2020-06" db="EMBL/GenBank/DDBJ databases">
        <authorList>
            <person name="Cao W.R."/>
        </authorList>
    </citation>
    <scope>NUCLEOTIDE SEQUENCE [LARGE SCALE GENOMIC DNA]</scope>
    <source>
        <strain evidence="3 4">B1Z28</strain>
    </source>
</reference>
<evidence type="ECO:0000259" key="2">
    <source>
        <dbReference type="PROSITE" id="PS50830"/>
    </source>
</evidence>
<evidence type="ECO:0000313" key="4">
    <source>
        <dbReference type="Proteomes" id="UP000630805"/>
    </source>
</evidence>
<dbReference type="Proteomes" id="UP000630805">
    <property type="component" value="Unassembled WGS sequence"/>
</dbReference>
<proteinExistence type="predicted"/>
<dbReference type="SUPFAM" id="SSF50199">
    <property type="entry name" value="Staphylococcal nuclease"/>
    <property type="match status" value="1"/>
</dbReference>
<sequence>MLRICLAFVLALPSMIQAAERLQGQVKVIDADTWDVGGTRVRLHGIDAPELDQNCKDSHGADWACGAWATQVVRQQYQGKAAECVPLDRDRYDRIVARCGVGGGDVGQEIVLNGLAFAYRKYSGDYVAAESKAVSDQSGLHASYVQVPWVHRASGKTQPSPSCQIKGNISSKGARIYHIPGQRYYSKTRISAGKGERWFCSEAEARAAGWRASKR</sequence>
<dbReference type="PANTHER" id="PTHR12302:SF26">
    <property type="entry name" value="BLR1266 PROTEIN"/>
    <property type="match status" value="1"/>
</dbReference>
<name>A0ABX2PK61_9RHOB</name>
<gene>
    <name evidence="3" type="ORF">HW561_01725</name>
</gene>
<dbReference type="PROSITE" id="PS50830">
    <property type="entry name" value="TNASE_3"/>
    <property type="match status" value="1"/>
</dbReference>
<keyword evidence="4" id="KW-1185">Reference proteome</keyword>
<dbReference type="RefSeq" id="WP_176861497.1">
    <property type="nucleotide sequence ID" value="NZ_JABXWT010000001.1"/>
</dbReference>